<dbReference type="Proteomes" id="UP000663651">
    <property type="component" value="Chromosome"/>
</dbReference>
<protein>
    <submittedName>
        <fullName evidence="1">Uncharacterized protein</fullName>
    </submittedName>
</protein>
<name>A0ABX7Q5L7_9BACT</name>
<reference evidence="1 2" key="1">
    <citation type="submission" date="2021-03" db="EMBL/GenBank/DDBJ databases">
        <title>Geobacter metallireducens gen. nov. sp. nov., a microorganism capable of coupling the complete oxidation of organic compounds to the reduction of iron and other metals.</title>
        <authorList>
            <person name="Li Y."/>
        </authorList>
    </citation>
    <scope>NUCLEOTIDE SEQUENCE [LARGE SCALE GENOMIC DNA]</scope>
    <source>
        <strain evidence="1 2">Jerry-YX</strain>
    </source>
</reference>
<organism evidence="1 2">
    <name type="scientific">Geobacter benzoatilyticus</name>
    <dbReference type="NCBI Taxonomy" id="2815309"/>
    <lineage>
        <taxon>Bacteria</taxon>
        <taxon>Pseudomonadati</taxon>
        <taxon>Thermodesulfobacteriota</taxon>
        <taxon>Desulfuromonadia</taxon>
        <taxon>Geobacterales</taxon>
        <taxon>Geobacteraceae</taxon>
        <taxon>Geobacter</taxon>
    </lineage>
</organism>
<keyword evidence="2" id="KW-1185">Reference proteome</keyword>
<evidence type="ECO:0000313" key="2">
    <source>
        <dbReference type="Proteomes" id="UP000663651"/>
    </source>
</evidence>
<evidence type="ECO:0000313" key="1">
    <source>
        <dbReference type="EMBL" id="QSV46171.1"/>
    </source>
</evidence>
<proteinExistence type="predicted"/>
<dbReference type="EMBL" id="CP071382">
    <property type="protein sequence ID" value="QSV46171.1"/>
    <property type="molecule type" value="Genomic_DNA"/>
</dbReference>
<sequence length="95" mass="10712">MKGEPVRNKVILTIELREEILKQPLYRQTDMKRFIPAADSTFEQGRLGMGPLSGLCFTKVGRSVYYPAAAVIDFLESLPQFANTTQSEQFKRTAA</sequence>
<gene>
    <name evidence="1" type="ORF">JZM60_02485</name>
</gene>
<accession>A0ABX7Q5L7</accession>
<dbReference type="RefSeq" id="WP_207163959.1">
    <property type="nucleotide sequence ID" value="NZ_CP071382.1"/>
</dbReference>